<proteinExistence type="predicted"/>
<dbReference type="RefSeq" id="WP_139677837.1">
    <property type="nucleotide sequence ID" value="NZ_VDMN01000004.1"/>
</dbReference>
<keyword evidence="3" id="KW-1185">Reference proteome</keyword>
<sequence>MNRHFLAMASGVLLAAFTSSSSRADERPLIWQPIKNSDTSYSVKLGMRLPVRLETEAGFNVGVDSSKTGEVVNTPLKFWSRIKTVDRKRPASQMSRDIGINMDGIAGSAAITMNYYEKQIATPSFNVERQATYAVRYDGAQKDWAGLDASQSIKLRQRETGTAFVAVANSSASFSAVGASLGFEQPLGDNITLSGNVNRNFTDATTVSSVNANYSYKW</sequence>
<reference evidence="2 3" key="1">
    <citation type="submission" date="2019-06" db="EMBL/GenBank/DDBJ databases">
        <title>The draft genome of Rhizobium smilacinae PTYR-5.</title>
        <authorList>
            <person name="Liu L."/>
            <person name="Li L."/>
            <person name="Zhang X."/>
        </authorList>
    </citation>
    <scope>NUCLEOTIDE SEQUENCE [LARGE SCALE GENOMIC DNA]</scope>
    <source>
        <strain evidence="2 3">PTYR-5</strain>
    </source>
</reference>
<dbReference type="EMBL" id="VDMN01000004">
    <property type="protein sequence ID" value="TNM62211.1"/>
    <property type="molecule type" value="Genomic_DNA"/>
</dbReference>
<feature type="chain" id="PRO_5022684063" description="DUF481 domain-containing protein" evidence="1">
    <location>
        <begin position="25"/>
        <end position="218"/>
    </location>
</feature>
<evidence type="ECO:0000313" key="2">
    <source>
        <dbReference type="EMBL" id="TNM62211.1"/>
    </source>
</evidence>
<comment type="caution">
    <text evidence="2">The sequence shown here is derived from an EMBL/GenBank/DDBJ whole genome shotgun (WGS) entry which is preliminary data.</text>
</comment>
<dbReference type="Proteomes" id="UP000311605">
    <property type="component" value="Unassembled WGS sequence"/>
</dbReference>
<dbReference type="AlphaFoldDB" id="A0A5C4XH47"/>
<dbReference type="OrthoDB" id="8419748at2"/>
<dbReference type="InterPro" id="IPR036709">
    <property type="entry name" value="Autotransporte_beta_dom_sf"/>
</dbReference>
<evidence type="ECO:0000256" key="1">
    <source>
        <dbReference type="SAM" id="SignalP"/>
    </source>
</evidence>
<accession>A0A5C4XH47</accession>
<feature type="signal peptide" evidence="1">
    <location>
        <begin position="1"/>
        <end position="24"/>
    </location>
</feature>
<evidence type="ECO:0000313" key="3">
    <source>
        <dbReference type="Proteomes" id="UP000311605"/>
    </source>
</evidence>
<gene>
    <name evidence="2" type="ORF">FHP24_19170</name>
</gene>
<protein>
    <recommendedName>
        <fullName evidence="4">DUF481 domain-containing protein</fullName>
    </recommendedName>
</protein>
<keyword evidence="1" id="KW-0732">Signal</keyword>
<evidence type="ECO:0008006" key="4">
    <source>
        <dbReference type="Google" id="ProtNLM"/>
    </source>
</evidence>
<dbReference type="SUPFAM" id="SSF103515">
    <property type="entry name" value="Autotransporter"/>
    <property type="match status" value="1"/>
</dbReference>
<organism evidence="2 3">
    <name type="scientific">Aliirhizobium smilacinae</name>
    <dbReference type="NCBI Taxonomy" id="1395944"/>
    <lineage>
        <taxon>Bacteria</taxon>
        <taxon>Pseudomonadati</taxon>
        <taxon>Pseudomonadota</taxon>
        <taxon>Alphaproteobacteria</taxon>
        <taxon>Hyphomicrobiales</taxon>
        <taxon>Rhizobiaceae</taxon>
        <taxon>Aliirhizobium</taxon>
    </lineage>
</organism>
<name>A0A5C4XH47_9HYPH</name>